<dbReference type="EMBL" id="UZAH01032750">
    <property type="protein sequence ID" value="VDP23637.1"/>
    <property type="molecule type" value="Genomic_DNA"/>
</dbReference>
<sequence length="92" mass="10428">MIATRRAERWEILGLGRGSSPPVIVTANVNVRLHERRTNYSELKFHCKTYFDTLQNYLQREDNGQGTPSWSVCFNNGDVDPSNSSGLRMAPV</sequence>
<protein>
    <submittedName>
        <fullName evidence="3">BTB/POZ domain-containing protein</fullName>
    </submittedName>
</protein>
<dbReference type="WBParaSite" id="HPBE_0002116401-mRNA-1">
    <property type="protein sequence ID" value="HPBE_0002116401-mRNA-1"/>
    <property type="gene ID" value="HPBE_0002116401"/>
</dbReference>
<accession>A0A183GFI7</accession>
<evidence type="ECO:0000313" key="1">
    <source>
        <dbReference type="EMBL" id="VDP23637.1"/>
    </source>
</evidence>
<proteinExistence type="predicted"/>
<reference evidence="1 2" key="1">
    <citation type="submission" date="2018-11" db="EMBL/GenBank/DDBJ databases">
        <authorList>
            <consortium name="Pathogen Informatics"/>
        </authorList>
    </citation>
    <scope>NUCLEOTIDE SEQUENCE [LARGE SCALE GENOMIC DNA]</scope>
</reference>
<dbReference type="AlphaFoldDB" id="A0A183GFI7"/>
<gene>
    <name evidence="1" type="ORF">HPBE_LOCUS21163</name>
</gene>
<evidence type="ECO:0000313" key="2">
    <source>
        <dbReference type="Proteomes" id="UP000050761"/>
    </source>
</evidence>
<dbReference type="Proteomes" id="UP000050761">
    <property type="component" value="Unassembled WGS sequence"/>
</dbReference>
<name>A0A183GFI7_HELPZ</name>
<accession>A0A3P8B8N6</accession>
<organism evidence="2 3">
    <name type="scientific">Heligmosomoides polygyrus</name>
    <name type="common">Parasitic roundworm</name>
    <dbReference type="NCBI Taxonomy" id="6339"/>
    <lineage>
        <taxon>Eukaryota</taxon>
        <taxon>Metazoa</taxon>
        <taxon>Ecdysozoa</taxon>
        <taxon>Nematoda</taxon>
        <taxon>Chromadorea</taxon>
        <taxon>Rhabditida</taxon>
        <taxon>Rhabditina</taxon>
        <taxon>Rhabditomorpha</taxon>
        <taxon>Strongyloidea</taxon>
        <taxon>Heligmosomidae</taxon>
        <taxon>Heligmosomoides</taxon>
    </lineage>
</organism>
<evidence type="ECO:0000313" key="3">
    <source>
        <dbReference type="WBParaSite" id="HPBE_0002116401-mRNA-1"/>
    </source>
</evidence>
<reference evidence="3" key="2">
    <citation type="submission" date="2019-09" db="UniProtKB">
        <authorList>
            <consortium name="WormBaseParasite"/>
        </authorList>
    </citation>
    <scope>IDENTIFICATION</scope>
</reference>
<keyword evidence="2" id="KW-1185">Reference proteome</keyword>